<dbReference type="InterPro" id="IPR000210">
    <property type="entry name" value="BTB/POZ_dom"/>
</dbReference>
<dbReference type="PROSITE" id="PS50097">
    <property type="entry name" value="BTB"/>
    <property type="match status" value="1"/>
</dbReference>
<dbReference type="Pfam" id="PF00651">
    <property type="entry name" value="BTB"/>
    <property type="match status" value="1"/>
</dbReference>
<dbReference type="CDD" id="cd18186">
    <property type="entry name" value="BTB_POZ_ZBTB_KLHL-like"/>
    <property type="match status" value="1"/>
</dbReference>
<dbReference type="Proteomes" id="UP001140094">
    <property type="component" value="Unassembled WGS sequence"/>
</dbReference>
<reference evidence="3" key="1">
    <citation type="submission" date="2022-07" db="EMBL/GenBank/DDBJ databases">
        <title>Phylogenomic reconstructions and comparative analyses of Kickxellomycotina fungi.</title>
        <authorList>
            <person name="Reynolds N.K."/>
            <person name="Stajich J.E."/>
            <person name="Barry K."/>
            <person name="Grigoriev I.V."/>
            <person name="Crous P."/>
            <person name="Smith M.E."/>
        </authorList>
    </citation>
    <scope>NUCLEOTIDE SEQUENCE</scope>
    <source>
        <strain evidence="3">NRRL 1565</strain>
    </source>
</reference>
<dbReference type="Gene3D" id="3.30.710.10">
    <property type="entry name" value="Potassium Channel Kv1.1, Chain A"/>
    <property type="match status" value="1"/>
</dbReference>
<dbReference type="SUPFAM" id="SSF54695">
    <property type="entry name" value="POZ domain"/>
    <property type="match status" value="1"/>
</dbReference>
<dbReference type="AlphaFoldDB" id="A0A9W8HV00"/>
<evidence type="ECO:0000259" key="2">
    <source>
        <dbReference type="PROSITE" id="PS50097"/>
    </source>
</evidence>
<comment type="caution">
    <text evidence="3">The sequence shown here is derived from an EMBL/GenBank/DDBJ whole genome shotgun (WGS) entry which is preliminary data.</text>
</comment>
<feature type="region of interest" description="Disordered" evidence="1">
    <location>
        <begin position="339"/>
        <end position="373"/>
    </location>
</feature>
<keyword evidence="4" id="KW-1185">Reference proteome</keyword>
<evidence type="ECO:0000256" key="1">
    <source>
        <dbReference type="SAM" id="MobiDB-lite"/>
    </source>
</evidence>
<feature type="domain" description="BTB" evidence="2">
    <location>
        <begin position="156"/>
        <end position="232"/>
    </location>
</feature>
<evidence type="ECO:0000313" key="4">
    <source>
        <dbReference type="Proteomes" id="UP001140094"/>
    </source>
</evidence>
<dbReference type="SMART" id="SM00225">
    <property type="entry name" value="BTB"/>
    <property type="match status" value="1"/>
</dbReference>
<proteinExistence type="predicted"/>
<dbReference type="EMBL" id="JANBUO010003332">
    <property type="protein sequence ID" value="KAJ2791363.1"/>
    <property type="molecule type" value="Genomic_DNA"/>
</dbReference>
<organism evidence="3 4">
    <name type="scientific">Coemansia guatemalensis</name>
    <dbReference type="NCBI Taxonomy" id="2761395"/>
    <lineage>
        <taxon>Eukaryota</taxon>
        <taxon>Fungi</taxon>
        <taxon>Fungi incertae sedis</taxon>
        <taxon>Zoopagomycota</taxon>
        <taxon>Kickxellomycotina</taxon>
        <taxon>Kickxellomycetes</taxon>
        <taxon>Kickxellales</taxon>
        <taxon>Kickxellaceae</taxon>
        <taxon>Coemansia</taxon>
    </lineage>
</organism>
<dbReference type="OrthoDB" id="194443at2759"/>
<accession>A0A9W8HV00</accession>
<dbReference type="InterPro" id="IPR011333">
    <property type="entry name" value="SKP1/BTB/POZ_sf"/>
</dbReference>
<evidence type="ECO:0000313" key="3">
    <source>
        <dbReference type="EMBL" id="KAJ2791363.1"/>
    </source>
</evidence>
<feature type="non-terminal residue" evidence="3">
    <location>
        <position position="373"/>
    </location>
</feature>
<sequence>MSYFPEIPAAERHSAGTDVLEVRARIVEQYRGQILAYRAPSDAYNEYIIHSVPALHADLSEFVAGEYGFEIAVSFKPAAEGPDMWQKVQVARQNLRRPVAGRTKEGEDALSRCGLDFRVKLCADIVVPPPSQLLTQVLTSSSDDQTLPLHMDDTSCDFTIRVIDPENVVGSLQPPIRAHERVLRAGSDYFAALLSSSMTESASKDVLLENMPYGQVRTAINFLYTGGIPGESSIGLNDWIILLDVASRLSIPRLHRLCQARILDEAASAGANTMPLQQQETASADGGCSYRDYVTYPEPDNVEALQQIASETGAHDLAQALERLVTYYPINTCEERIRGGSPSEFAPNAAASFRYNPLPGAHHEPNQDEDDLN</sequence>
<protein>
    <submittedName>
        <fullName evidence="3">Protein modification by small protein conjugation or removal</fullName>
    </submittedName>
</protein>
<name>A0A9W8HV00_9FUNG</name>
<gene>
    <name evidence="3" type="primary">bath-41</name>
    <name evidence="3" type="ORF">H4R20_006875</name>
</gene>